<sequence length="873" mass="91615">MNPERPGPLLERLCTALVGFACRRPRAVALACLVLVLAGGLHLVRNFAMDTDVVKLFPPDLPWRQTEEALSAAFPQREDLIVAVVDGVTPDVAERASAALDSALRARPELFRSVRRPGAGAFFRRHALLYLPLEELRATTERLIEAQPLLGTLAADPTLRGVAHALDLMAEGVARGETTLASLDRPLGALARSAEAARAGRVAPLDWTALLTDRPPSRLALRRFVLVQPVLDFSALSPGAAATEAIRAEIARLGLTEDAGVRVRLTGPVVLSDDEFATLGESATLTTALSIAFEAALLFLALRSVRVIAPVLLTVLAGLVLTGAFGLLAFGAFNLLSVAFAVLFIGLGEDLTAQYAVRYREERHLLGDRLEEALRATGHSAGPAMLLAALAIAGSFFALAPGEFRGVSELGVIAGTGMLVGWLLSLTLLPALLLLFRAPGEAEPIGFAVLGRIEAALVRRARAVVTAALLLALGCLALLPRVPFDFNPMNLRDARKESVATIRDLMRDIETTPNTLDVLAPSLEAAAALAARLEALPEVGQARTLLSFVPADQEEKLALIADAASLLGPSLAAAEAAAAPPATDAAVARALAAASEALARAARGRGEAANVARAAAALRAVAEGPPEGRARLAAALLPGLRDTLDRLAEALAVTEPFGPEDLPPDLRRDWLTPDGRARVEVAPRDLSDDNRVLRRFARAVQAVAPEASGPPVSMLEASASILRSFLQAGAFALALVTALLLAALRDLRLVVLALAPLGLAGLMTLAITALFGPALNLANIIALPLLFGIGVAFDVYYVAAWKAGRRSLLATGLTRAVLFSTLTTFGAFGTLILSSHPGTASMGVLLTLSLACILLAVLVTLPPMLRLFARPRR</sequence>
<feature type="transmembrane region" description="Helical" evidence="6">
    <location>
        <begin position="457"/>
        <end position="479"/>
    </location>
</feature>
<dbReference type="SUPFAM" id="SSF82866">
    <property type="entry name" value="Multidrug efflux transporter AcrB transmembrane domain"/>
    <property type="match status" value="2"/>
</dbReference>
<dbReference type="PANTHER" id="PTHR33406:SF13">
    <property type="entry name" value="MEMBRANE PROTEIN YDFJ"/>
    <property type="match status" value="1"/>
</dbReference>
<name>A0ABS7F3Y0_9PROT</name>
<feature type="transmembrane region" description="Helical" evidence="6">
    <location>
        <begin position="845"/>
        <end position="869"/>
    </location>
</feature>
<keyword evidence="2" id="KW-1003">Cell membrane</keyword>
<keyword evidence="4 6" id="KW-1133">Transmembrane helix</keyword>
<dbReference type="InterPro" id="IPR000731">
    <property type="entry name" value="SSD"/>
</dbReference>
<feature type="transmembrane region" description="Helical" evidence="6">
    <location>
        <begin position="812"/>
        <end position="833"/>
    </location>
</feature>
<keyword evidence="5 6" id="KW-0472">Membrane</keyword>
<dbReference type="EMBL" id="JAHZUY010000019">
    <property type="protein sequence ID" value="MBW8269677.1"/>
    <property type="molecule type" value="Genomic_DNA"/>
</dbReference>
<feature type="transmembrane region" description="Helical" evidence="6">
    <location>
        <begin position="777"/>
        <end position="800"/>
    </location>
</feature>
<evidence type="ECO:0000256" key="6">
    <source>
        <dbReference type="SAM" id="Phobius"/>
    </source>
</evidence>
<dbReference type="PROSITE" id="PS50156">
    <property type="entry name" value="SSD"/>
    <property type="match status" value="1"/>
</dbReference>
<feature type="transmembrane region" description="Helical" evidence="6">
    <location>
        <begin position="412"/>
        <end position="436"/>
    </location>
</feature>
<evidence type="ECO:0000313" key="9">
    <source>
        <dbReference type="Proteomes" id="UP001519924"/>
    </source>
</evidence>
<dbReference type="InterPro" id="IPR050545">
    <property type="entry name" value="Mycobact_MmpL"/>
</dbReference>
<evidence type="ECO:0000259" key="7">
    <source>
        <dbReference type="PROSITE" id="PS50156"/>
    </source>
</evidence>
<dbReference type="Gene3D" id="1.20.1640.10">
    <property type="entry name" value="Multidrug efflux transporter AcrB transmembrane domain"/>
    <property type="match status" value="2"/>
</dbReference>
<reference evidence="8 9" key="1">
    <citation type="submission" date="2021-08" db="EMBL/GenBank/DDBJ databases">
        <title>Caldovatus sediminis gen. nov., sp. nov., a moderately thermophilic bacterium isolated from a hot spring.</title>
        <authorList>
            <person name="Hu C.-J."/>
            <person name="Li W.-J."/>
            <person name="Xian W.-D."/>
        </authorList>
    </citation>
    <scope>NUCLEOTIDE SEQUENCE [LARGE SCALE GENOMIC DNA]</scope>
    <source>
        <strain evidence="8 9">SYSU G05006</strain>
    </source>
</reference>
<feature type="transmembrane region" description="Helical" evidence="6">
    <location>
        <begin position="283"/>
        <end position="302"/>
    </location>
</feature>
<feature type="transmembrane region" description="Helical" evidence="6">
    <location>
        <begin position="309"/>
        <end position="330"/>
    </location>
</feature>
<evidence type="ECO:0000256" key="5">
    <source>
        <dbReference type="ARBA" id="ARBA00023136"/>
    </source>
</evidence>
<dbReference type="RefSeq" id="WP_220117428.1">
    <property type="nucleotide sequence ID" value="NZ_JAHZUY010000019.1"/>
</dbReference>
<feature type="transmembrane region" description="Helical" evidence="6">
    <location>
        <begin position="336"/>
        <end position="357"/>
    </location>
</feature>
<proteinExistence type="predicted"/>
<keyword evidence="3 6" id="KW-0812">Transmembrane</keyword>
<evidence type="ECO:0000256" key="1">
    <source>
        <dbReference type="ARBA" id="ARBA00004651"/>
    </source>
</evidence>
<evidence type="ECO:0000256" key="2">
    <source>
        <dbReference type="ARBA" id="ARBA00022475"/>
    </source>
</evidence>
<comment type="subcellular location">
    <subcellularLocation>
        <location evidence="1">Cell membrane</location>
        <topology evidence="1">Multi-pass membrane protein</topology>
    </subcellularLocation>
</comment>
<evidence type="ECO:0000256" key="3">
    <source>
        <dbReference type="ARBA" id="ARBA00022692"/>
    </source>
</evidence>
<protein>
    <submittedName>
        <fullName evidence="8">MMPL family transporter</fullName>
    </submittedName>
</protein>
<keyword evidence="9" id="KW-1185">Reference proteome</keyword>
<feature type="transmembrane region" description="Helical" evidence="6">
    <location>
        <begin position="378"/>
        <end position="400"/>
    </location>
</feature>
<feature type="transmembrane region" description="Helical" evidence="6">
    <location>
        <begin position="721"/>
        <end position="742"/>
    </location>
</feature>
<dbReference type="Pfam" id="PF03176">
    <property type="entry name" value="MMPL"/>
    <property type="match status" value="1"/>
</dbReference>
<dbReference type="PANTHER" id="PTHR33406">
    <property type="entry name" value="MEMBRANE PROTEIN MJ1562-RELATED"/>
    <property type="match status" value="1"/>
</dbReference>
<feature type="transmembrane region" description="Helical" evidence="6">
    <location>
        <begin position="749"/>
        <end position="771"/>
    </location>
</feature>
<accession>A0ABS7F3Y0</accession>
<organism evidence="8 9">
    <name type="scientific">Caldovatus aquaticus</name>
    <dbReference type="NCBI Taxonomy" id="2865671"/>
    <lineage>
        <taxon>Bacteria</taxon>
        <taxon>Pseudomonadati</taxon>
        <taxon>Pseudomonadota</taxon>
        <taxon>Alphaproteobacteria</taxon>
        <taxon>Acetobacterales</taxon>
        <taxon>Roseomonadaceae</taxon>
        <taxon>Caldovatus</taxon>
    </lineage>
</organism>
<comment type="caution">
    <text evidence="8">The sequence shown here is derived from an EMBL/GenBank/DDBJ whole genome shotgun (WGS) entry which is preliminary data.</text>
</comment>
<dbReference type="InterPro" id="IPR017841">
    <property type="entry name" value="Hopanoid_biosynth_HpnN"/>
</dbReference>
<evidence type="ECO:0000313" key="8">
    <source>
        <dbReference type="EMBL" id="MBW8269677.1"/>
    </source>
</evidence>
<dbReference type="InterPro" id="IPR004869">
    <property type="entry name" value="MMPL_dom"/>
</dbReference>
<evidence type="ECO:0000256" key="4">
    <source>
        <dbReference type="ARBA" id="ARBA00022989"/>
    </source>
</evidence>
<gene>
    <name evidence="8" type="ORF">K1J50_09280</name>
</gene>
<dbReference type="NCBIfam" id="TIGR03480">
    <property type="entry name" value="HpnN"/>
    <property type="match status" value="1"/>
</dbReference>
<feature type="domain" description="SSD" evidence="7">
    <location>
        <begin position="311"/>
        <end position="435"/>
    </location>
</feature>
<dbReference type="Proteomes" id="UP001519924">
    <property type="component" value="Unassembled WGS sequence"/>
</dbReference>